<keyword evidence="4" id="KW-1185">Reference proteome</keyword>
<dbReference type="GO" id="GO:0003676">
    <property type="term" value="F:nucleic acid binding"/>
    <property type="evidence" value="ECO:0007669"/>
    <property type="project" value="InterPro"/>
</dbReference>
<protein>
    <recommendedName>
        <fullName evidence="2">Integrase catalytic domain-containing protein</fullName>
    </recommendedName>
</protein>
<dbReference type="PROSITE" id="PS50994">
    <property type="entry name" value="INTEGRASE"/>
    <property type="match status" value="1"/>
</dbReference>
<dbReference type="Pfam" id="PF00665">
    <property type="entry name" value="rve"/>
    <property type="match status" value="1"/>
</dbReference>
<dbReference type="SUPFAM" id="SSF53098">
    <property type="entry name" value="Ribonuclease H-like"/>
    <property type="match status" value="1"/>
</dbReference>
<dbReference type="PANTHER" id="PTHR37984:SF5">
    <property type="entry name" value="PROTEIN NYNRIN-LIKE"/>
    <property type="match status" value="1"/>
</dbReference>
<dbReference type="OrthoDB" id="427924at2759"/>
<comment type="caution">
    <text evidence="3">The sequence shown here is derived from an EMBL/GenBank/DDBJ whole genome shotgun (WGS) entry which is preliminary data.</text>
</comment>
<reference evidence="3 4" key="1">
    <citation type="submission" date="2020-04" db="EMBL/GenBank/DDBJ databases">
        <authorList>
            <person name="Wallbank WR R."/>
            <person name="Pardo Diaz C."/>
            <person name="Kozak K."/>
            <person name="Martin S."/>
            <person name="Jiggins C."/>
            <person name="Moest M."/>
            <person name="Warren A I."/>
            <person name="Byers J.R.P. K."/>
            <person name="Montejo-Kovacevich G."/>
            <person name="Yen C E."/>
        </authorList>
    </citation>
    <scope>NUCLEOTIDE SEQUENCE [LARGE SCALE GENOMIC DNA]</scope>
</reference>
<evidence type="ECO:0000259" key="2">
    <source>
        <dbReference type="PROSITE" id="PS50994"/>
    </source>
</evidence>
<feature type="region of interest" description="Disordered" evidence="1">
    <location>
        <begin position="266"/>
        <end position="304"/>
    </location>
</feature>
<dbReference type="InterPro" id="IPR012337">
    <property type="entry name" value="RNaseH-like_sf"/>
</dbReference>
<dbReference type="InterPro" id="IPR036397">
    <property type="entry name" value="RNaseH_sf"/>
</dbReference>
<dbReference type="GO" id="GO:0015074">
    <property type="term" value="P:DNA integration"/>
    <property type="evidence" value="ECO:0007669"/>
    <property type="project" value="InterPro"/>
</dbReference>
<dbReference type="Proteomes" id="UP000494106">
    <property type="component" value="Unassembled WGS sequence"/>
</dbReference>
<name>A0A8S0Z365_ARCPL</name>
<dbReference type="AlphaFoldDB" id="A0A8S0Z365"/>
<evidence type="ECO:0000313" key="3">
    <source>
        <dbReference type="EMBL" id="CAB3224676.1"/>
    </source>
</evidence>
<gene>
    <name evidence="3" type="ORF">APLA_LOCUS2146</name>
</gene>
<dbReference type="EMBL" id="CADEBC010000159">
    <property type="protein sequence ID" value="CAB3224676.1"/>
    <property type="molecule type" value="Genomic_DNA"/>
</dbReference>
<proteinExistence type="predicted"/>
<dbReference type="PANTHER" id="PTHR37984">
    <property type="entry name" value="PROTEIN CBG26694"/>
    <property type="match status" value="1"/>
</dbReference>
<organism evidence="3 4">
    <name type="scientific">Arctia plantaginis</name>
    <name type="common">Wood tiger moth</name>
    <name type="synonym">Phalaena plantaginis</name>
    <dbReference type="NCBI Taxonomy" id="874455"/>
    <lineage>
        <taxon>Eukaryota</taxon>
        <taxon>Metazoa</taxon>
        <taxon>Ecdysozoa</taxon>
        <taxon>Arthropoda</taxon>
        <taxon>Hexapoda</taxon>
        <taxon>Insecta</taxon>
        <taxon>Pterygota</taxon>
        <taxon>Neoptera</taxon>
        <taxon>Endopterygota</taxon>
        <taxon>Lepidoptera</taxon>
        <taxon>Glossata</taxon>
        <taxon>Ditrysia</taxon>
        <taxon>Noctuoidea</taxon>
        <taxon>Erebidae</taxon>
        <taxon>Arctiinae</taxon>
        <taxon>Arctia</taxon>
    </lineage>
</organism>
<evidence type="ECO:0000313" key="4">
    <source>
        <dbReference type="Proteomes" id="UP000494106"/>
    </source>
</evidence>
<dbReference type="InterPro" id="IPR001584">
    <property type="entry name" value="Integrase_cat-core"/>
</dbReference>
<accession>A0A8S0Z365</accession>
<sequence>MKYDRKPIKPELQLTQTQTKPFQKIFMDIFSIEGTYFLTIIDAFSKLGQALQIPNRSTPEVVRALIKYFSLYGVPSRISADPGTEFNNNLLKEMLTFYKIDLHISTPHNPNSMGLIERFHSTIIEIYRLAKYERKITDAATVMTYAIMSYNQSIHSTTGLTPFEVVFGHTDASSIFAIDFNRNYTQQLVSDHVKRTKYLYNYLTNKMLQTKEKIKEKRGGEKQFDIKLGDNVYVKGVNTRRSKDKPRYQKAKIIEEPNRNIVMIETPMNKIKRVPAKDIKRPSQVRPGDGNSGSPKPGPSTTKD</sequence>
<dbReference type="InterPro" id="IPR050951">
    <property type="entry name" value="Retrovirus_Pol_polyprotein"/>
</dbReference>
<evidence type="ECO:0000256" key="1">
    <source>
        <dbReference type="SAM" id="MobiDB-lite"/>
    </source>
</evidence>
<dbReference type="Gene3D" id="3.30.420.10">
    <property type="entry name" value="Ribonuclease H-like superfamily/Ribonuclease H"/>
    <property type="match status" value="1"/>
</dbReference>
<feature type="domain" description="Integrase catalytic" evidence="2">
    <location>
        <begin position="17"/>
        <end position="170"/>
    </location>
</feature>